<sequence>MLTKKMIEEYIDYYNVRRIKIKIKSSPVTYRENYPFSLSNYLISNPIFLKFYSNK</sequence>
<gene>
    <name evidence="2" type="ORF">CBF29_02825</name>
</gene>
<evidence type="ECO:0000313" key="3">
    <source>
        <dbReference type="Proteomes" id="UP000287605"/>
    </source>
</evidence>
<evidence type="ECO:0000313" key="2">
    <source>
        <dbReference type="EMBL" id="RSU15283.1"/>
    </source>
</evidence>
<keyword evidence="3" id="KW-1185">Reference proteome</keyword>
<comment type="caution">
    <text evidence="2">The sequence shown here is derived from an EMBL/GenBank/DDBJ whole genome shotgun (WGS) entry which is preliminary data.</text>
</comment>
<protein>
    <recommendedName>
        <fullName evidence="1">Integrase catalytic domain-containing protein</fullName>
    </recommendedName>
</protein>
<dbReference type="OrthoDB" id="9781005at2"/>
<dbReference type="EMBL" id="NGKA01000002">
    <property type="protein sequence ID" value="RSU15283.1"/>
    <property type="molecule type" value="Genomic_DNA"/>
</dbReference>
<proteinExistence type="predicted"/>
<dbReference type="GO" id="GO:0015074">
    <property type="term" value="P:DNA integration"/>
    <property type="evidence" value="ECO:0007669"/>
    <property type="project" value="InterPro"/>
</dbReference>
<name>A0A430B4Q0_9ENTE</name>
<dbReference type="Pfam" id="PF13333">
    <property type="entry name" value="rve_2"/>
    <property type="match status" value="1"/>
</dbReference>
<dbReference type="InterPro" id="IPR001584">
    <property type="entry name" value="Integrase_cat-core"/>
</dbReference>
<feature type="domain" description="Integrase catalytic" evidence="1">
    <location>
        <begin position="4"/>
        <end position="32"/>
    </location>
</feature>
<dbReference type="Proteomes" id="UP000287605">
    <property type="component" value="Unassembled WGS sequence"/>
</dbReference>
<accession>A0A430B4Q0</accession>
<dbReference type="AlphaFoldDB" id="A0A430B4Q0"/>
<reference evidence="2 3" key="1">
    <citation type="submission" date="2017-05" db="EMBL/GenBank/DDBJ databases">
        <title>Vagococcus spp. assemblies.</title>
        <authorList>
            <person name="Gulvik C.A."/>
        </authorList>
    </citation>
    <scope>NUCLEOTIDE SEQUENCE [LARGE SCALE GENOMIC DNA]</scope>
    <source>
        <strain evidence="2 3">CCUG 51432</strain>
    </source>
</reference>
<organism evidence="2 3">
    <name type="scientific">Vagococcus elongatus</name>
    <dbReference type="NCBI Taxonomy" id="180344"/>
    <lineage>
        <taxon>Bacteria</taxon>
        <taxon>Bacillati</taxon>
        <taxon>Bacillota</taxon>
        <taxon>Bacilli</taxon>
        <taxon>Lactobacillales</taxon>
        <taxon>Enterococcaceae</taxon>
        <taxon>Vagococcus</taxon>
    </lineage>
</organism>
<evidence type="ECO:0000259" key="1">
    <source>
        <dbReference type="Pfam" id="PF13333"/>
    </source>
</evidence>